<dbReference type="Pfam" id="PF19044">
    <property type="entry name" value="P-loop_TraG"/>
    <property type="match status" value="1"/>
</dbReference>
<name>A0A7X6DQ14_9BACT</name>
<dbReference type="EMBL" id="VTOW01000002">
    <property type="protein sequence ID" value="NKE71277.1"/>
    <property type="molecule type" value="Genomic_DNA"/>
</dbReference>
<evidence type="ECO:0000313" key="2">
    <source>
        <dbReference type="EMBL" id="NKE71277.1"/>
    </source>
</evidence>
<dbReference type="SUPFAM" id="SSF52540">
    <property type="entry name" value="P-loop containing nucleoside triphosphate hydrolases"/>
    <property type="match status" value="1"/>
</dbReference>
<evidence type="ECO:0000259" key="1">
    <source>
        <dbReference type="Pfam" id="PF19044"/>
    </source>
</evidence>
<dbReference type="Proteomes" id="UP000534783">
    <property type="component" value="Unassembled WGS sequence"/>
</dbReference>
<gene>
    <name evidence="2" type="ORF">MNODULE_11065</name>
</gene>
<dbReference type="Pfam" id="PF11130">
    <property type="entry name" value="TraC_F_IV"/>
    <property type="match status" value="1"/>
</dbReference>
<evidence type="ECO:0000313" key="3">
    <source>
        <dbReference type="Proteomes" id="UP000534783"/>
    </source>
</evidence>
<keyword evidence="3" id="KW-1185">Reference proteome</keyword>
<protein>
    <submittedName>
        <fullName evidence="2">TraC family protein</fullName>
    </submittedName>
</protein>
<sequence length="837" mass="95505">MRIPNILNLFGSRGGLTVAELKEMTYRNKFSDYLPWVAYDAESRTYINIDDTAGFLWECAPLAFAGEKTETTLQALFRIAFPEGSILQFILYADSHIDPFLHSYRQCKTRENPIIRNTTEAACRYFREGTKGLPSLSGIPIRNFRLFVSAKLPVDAKGMPARKFEEIHATIEETLRGASLYPEAVSPHSLLDWMRRLFNADPSLNNDRYDETVPIRKQVILAETGITKNASFMRIGERTFRCTTPRLFPKEVDLFQTNQLFGGCWGLISDGDQIKTPFLYTVNILFHDMKAHLHKKCNIVLWQKGVGSFARSLLRKQEEFQWATDELEKKGGNRFLRVLPMLWVWDSDEKAASESVTRAKRIWESQGYIMQEDKGILPVLFLSSLPFGLYDKGANVDHLDRDFIAQSDSIGAVLPVQSDFAGGGAPVLMFIGRKGQLCGLNIFDKRANNHNIYVAATSGSGKSFFVNYLAYNYYGSYAIIRIIDIGGSYKKIAKMFKGRYLDFKESEKICLNPFTNVSRKNEEDLQGDLSVIAPIVLQMIYSVTGAPPPESAETAMTLIKSAVKWAWDTEGNDAKIDTVFEYLRRFPKYMAEDFESNDAFKQLSQTLAFNLMEWTSGHTFGRLFNGKSTFDISQDEFVVLELEHLKPRKELFKVVTLQVLNEVTRDLYLSDRLRPRMVIFDEAWQFLETGADSMALRDVIKEGYRRARKYRGSFAIITQSLLDSKMFGSVGDVIRGNSAFRFYLESVDFEKAREEKLIDYDPFTMKLLKSTKSSRPKYSEIFMDTPFGCGVVRLVVDSFSYYVYTSDGAEVAEIEAMVNKGMPYEEAIKEMVGKYRS</sequence>
<proteinExistence type="predicted"/>
<organism evidence="2 3">
    <name type="scientific">Candidatus Manganitrophus noduliformans</name>
    <dbReference type="NCBI Taxonomy" id="2606439"/>
    <lineage>
        <taxon>Bacteria</taxon>
        <taxon>Pseudomonadati</taxon>
        <taxon>Nitrospirota</taxon>
        <taxon>Nitrospiria</taxon>
        <taxon>Candidatus Troglogloeales</taxon>
        <taxon>Candidatus Manganitrophaceae</taxon>
        <taxon>Candidatus Manganitrophus</taxon>
    </lineage>
</organism>
<dbReference type="Gene3D" id="1.10.8.730">
    <property type="match status" value="1"/>
</dbReference>
<dbReference type="RefSeq" id="WP_168059767.1">
    <property type="nucleotide sequence ID" value="NZ_VTOW01000002.1"/>
</dbReference>
<dbReference type="InterPro" id="IPR025955">
    <property type="entry name" value="TraC/Conjuga_ATPase"/>
</dbReference>
<dbReference type="PANTHER" id="PTHR38467:SF1">
    <property type="entry name" value="CONJUGATIVE TRANSFER: ASSEMBLY"/>
    <property type="match status" value="1"/>
</dbReference>
<dbReference type="PANTHER" id="PTHR38467">
    <property type="match status" value="1"/>
</dbReference>
<comment type="caution">
    <text evidence="2">The sequence shown here is derived from an EMBL/GenBank/DDBJ whole genome shotgun (WGS) entry which is preliminary data.</text>
</comment>
<dbReference type="InterPro" id="IPR043964">
    <property type="entry name" value="P-loop_TraG"/>
</dbReference>
<dbReference type="AlphaFoldDB" id="A0A7X6DQ14"/>
<dbReference type="Gene3D" id="3.40.50.300">
    <property type="entry name" value="P-loop containing nucleotide triphosphate hydrolases"/>
    <property type="match status" value="1"/>
</dbReference>
<feature type="domain" description="TraG P-loop" evidence="1">
    <location>
        <begin position="447"/>
        <end position="832"/>
    </location>
</feature>
<dbReference type="InterPro" id="IPR027417">
    <property type="entry name" value="P-loop_NTPase"/>
</dbReference>
<dbReference type="InterPro" id="IPR053155">
    <property type="entry name" value="F-pilin_assembly_TraC"/>
</dbReference>
<dbReference type="CDD" id="cd01127">
    <property type="entry name" value="TrwB_TraG_TraD_VirD4"/>
    <property type="match status" value="1"/>
</dbReference>
<reference evidence="2 3" key="1">
    <citation type="journal article" date="2020" name="Nature">
        <title>Bacterial chemolithoautotrophy via manganese oxidation.</title>
        <authorList>
            <person name="Yu H."/>
            <person name="Leadbetter J.R."/>
        </authorList>
    </citation>
    <scope>NUCLEOTIDE SEQUENCE [LARGE SCALE GENOMIC DNA]</scope>
    <source>
        <strain evidence="2 3">Mn-1</strain>
    </source>
</reference>
<accession>A0A7X6DQ14</accession>